<dbReference type="OrthoDB" id="9761969at2"/>
<dbReference type="RefSeq" id="WP_146297394.1">
    <property type="nucleotide sequence ID" value="NZ_CP042301.2"/>
</dbReference>
<protein>
    <submittedName>
        <fullName evidence="5">NUDIX hydrolase</fullName>
    </submittedName>
</protein>
<dbReference type="Proteomes" id="UP000321389">
    <property type="component" value="Chromosome"/>
</dbReference>
<dbReference type="InterPro" id="IPR020476">
    <property type="entry name" value="Nudix_hydrolase"/>
</dbReference>
<dbReference type="PROSITE" id="PS00893">
    <property type="entry name" value="NUDIX_BOX"/>
    <property type="match status" value="1"/>
</dbReference>
<dbReference type="PRINTS" id="PR00502">
    <property type="entry name" value="NUDIXFAMILY"/>
</dbReference>
<dbReference type="InterPro" id="IPR020084">
    <property type="entry name" value="NUDIX_hydrolase_CS"/>
</dbReference>
<dbReference type="EMBL" id="CP042301">
    <property type="protein sequence ID" value="QDY98896.1"/>
    <property type="molecule type" value="Genomic_DNA"/>
</dbReference>
<keyword evidence="6" id="KW-1185">Reference proteome</keyword>
<evidence type="ECO:0000256" key="3">
    <source>
        <dbReference type="RuleBase" id="RU003476"/>
    </source>
</evidence>
<dbReference type="SUPFAM" id="SSF55811">
    <property type="entry name" value="Nudix"/>
    <property type="match status" value="1"/>
</dbReference>
<dbReference type="InterPro" id="IPR000086">
    <property type="entry name" value="NUDIX_hydrolase_dom"/>
</dbReference>
<evidence type="ECO:0000256" key="1">
    <source>
        <dbReference type="ARBA" id="ARBA00001946"/>
    </source>
</evidence>
<evidence type="ECO:0000313" key="5">
    <source>
        <dbReference type="EMBL" id="QDY98896.1"/>
    </source>
</evidence>
<name>A0A5B8KTG9_9HYPH</name>
<comment type="similarity">
    <text evidence="3">Belongs to the Nudix hydrolase family.</text>
</comment>
<dbReference type="CDD" id="cd04673">
    <property type="entry name" value="NUDIX_ADPRase"/>
    <property type="match status" value="1"/>
</dbReference>
<accession>A0A5B8KTG9</accession>
<dbReference type="InterPro" id="IPR015797">
    <property type="entry name" value="NUDIX_hydrolase-like_dom_sf"/>
</dbReference>
<proteinExistence type="inferred from homology"/>
<dbReference type="PANTHER" id="PTHR43736:SF1">
    <property type="entry name" value="DIHYDRONEOPTERIN TRIPHOSPHATE DIPHOSPHATASE"/>
    <property type="match status" value="1"/>
</dbReference>
<reference evidence="5" key="1">
    <citation type="submission" date="2020-04" db="EMBL/GenBank/DDBJ databases">
        <title>Nitratireductor sp. nov. isolated from mangrove soil.</title>
        <authorList>
            <person name="Ye Y."/>
        </authorList>
    </citation>
    <scope>NUCLEOTIDE SEQUENCE</scope>
    <source>
        <strain evidence="5">SY7</strain>
    </source>
</reference>
<comment type="cofactor">
    <cofactor evidence="1">
        <name>Mg(2+)</name>
        <dbReference type="ChEBI" id="CHEBI:18420"/>
    </cofactor>
</comment>
<gene>
    <name evidence="5" type="ORF">FQ775_00070</name>
</gene>
<dbReference type="Pfam" id="PF00293">
    <property type="entry name" value="NUDIX"/>
    <property type="match status" value="1"/>
</dbReference>
<evidence type="ECO:0000313" key="6">
    <source>
        <dbReference type="Proteomes" id="UP000321389"/>
    </source>
</evidence>
<evidence type="ECO:0000259" key="4">
    <source>
        <dbReference type="PROSITE" id="PS51462"/>
    </source>
</evidence>
<keyword evidence="2 3" id="KW-0378">Hydrolase</keyword>
<dbReference type="PROSITE" id="PS51462">
    <property type="entry name" value="NUDIX"/>
    <property type="match status" value="1"/>
</dbReference>
<dbReference type="AlphaFoldDB" id="A0A5B8KTG9"/>
<organism evidence="5 6">
    <name type="scientific">Nitratireductor mangrovi</name>
    <dbReference type="NCBI Taxonomy" id="2599600"/>
    <lineage>
        <taxon>Bacteria</taxon>
        <taxon>Pseudomonadati</taxon>
        <taxon>Pseudomonadota</taxon>
        <taxon>Alphaproteobacteria</taxon>
        <taxon>Hyphomicrobiales</taxon>
        <taxon>Phyllobacteriaceae</taxon>
        <taxon>Nitratireductor</taxon>
    </lineage>
</organism>
<sequence length="153" mass="16288">MPDPEQAQAAVSVALRRGERLLLVRRGRAPSQGLYAFPGGRVEPGETLEEAARRELFEETGLSTGRLTIHAVVEIERSESAFPPYRLTVFRADHAGGEPVAGDDAEAVGWFTLEEAVQLPMPASMHEAVLAMLAPPGTTGLAGDKIDVQNGSA</sequence>
<evidence type="ECO:0000256" key="2">
    <source>
        <dbReference type="ARBA" id="ARBA00022801"/>
    </source>
</evidence>
<dbReference type="KEGG" id="niy:FQ775_00070"/>
<dbReference type="Gene3D" id="3.90.79.10">
    <property type="entry name" value="Nucleoside Triphosphate Pyrophosphohydrolase"/>
    <property type="match status" value="1"/>
</dbReference>
<dbReference type="GO" id="GO:0016787">
    <property type="term" value="F:hydrolase activity"/>
    <property type="evidence" value="ECO:0007669"/>
    <property type="project" value="UniProtKB-KW"/>
</dbReference>
<feature type="domain" description="Nudix hydrolase" evidence="4">
    <location>
        <begin position="6"/>
        <end position="133"/>
    </location>
</feature>
<dbReference type="PANTHER" id="PTHR43736">
    <property type="entry name" value="ADP-RIBOSE PYROPHOSPHATASE"/>
    <property type="match status" value="1"/>
</dbReference>